<accession>A0ABV3FDB9</accession>
<evidence type="ECO:0000256" key="3">
    <source>
        <dbReference type="ARBA" id="ARBA00022490"/>
    </source>
</evidence>
<protein>
    <submittedName>
        <fullName evidence="5">ESX secretion-associated protein EspG</fullName>
    </submittedName>
</protein>
<keyword evidence="6" id="KW-1185">Reference proteome</keyword>
<gene>
    <name evidence="5" type="ORF">AB0H72_23695</name>
</gene>
<dbReference type="EMBL" id="JBFAIH010000015">
    <property type="protein sequence ID" value="MEV0365705.1"/>
    <property type="molecule type" value="Genomic_DNA"/>
</dbReference>
<dbReference type="InterPro" id="IPR025734">
    <property type="entry name" value="EspG"/>
</dbReference>
<comment type="caution">
    <text evidence="5">The sequence shown here is derived from an EMBL/GenBank/DDBJ whole genome shotgun (WGS) entry which is preliminary data.</text>
</comment>
<evidence type="ECO:0000256" key="1">
    <source>
        <dbReference type="ARBA" id="ARBA00004496"/>
    </source>
</evidence>
<evidence type="ECO:0000313" key="6">
    <source>
        <dbReference type="Proteomes" id="UP001551658"/>
    </source>
</evidence>
<evidence type="ECO:0000256" key="4">
    <source>
        <dbReference type="ARBA" id="ARBA00023186"/>
    </source>
</evidence>
<keyword evidence="4" id="KW-0143">Chaperone</keyword>
<dbReference type="Pfam" id="PF14011">
    <property type="entry name" value="ESX-1_EspG"/>
    <property type="match status" value="1"/>
</dbReference>
<evidence type="ECO:0000256" key="2">
    <source>
        <dbReference type="ARBA" id="ARBA00006411"/>
    </source>
</evidence>
<dbReference type="Proteomes" id="UP001551658">
    <property type="component" value="Unassembled WGS sequence"/>
</dbReference>
<dbReference type="RefSeq" id="WP_357982494.1">
    <property type="nucleotide sequence ID" value="NZ_JBFAIH010000015.1"/>
</dbReference>
<comment type="similarity">
    <text evidence="2">Belongs to the EspG family.</text>
</comment>
<keyword evidence="3" id="KW-0963">Cytoplasm</keyword>
<evidence type="ECO:0000313" key="5">
    <source>
        <dbReference type="EMBL" id="MEV0365705.1"/>
    </source>
</evidence>
<reference evidence="5 6" key="1">
    <citation type="submission" date="2024-06" db="EMBL/GenBank/DDBJ databases">
        <title>The Natural Products Discovery Center: Release of the First 8490 Sequenced Strains for Exploring Actinobacteria Biosynthetic Diversity.</title>
        <authorList>
            <person name="Kalkreuter E."/>
            <person name="Kautsar S.A."/>
            <person name="Yang D."/>
            <person name="Bader C.D."/>
            <person name="Teijaro C.N."/>
            <person name="Fluegel L."/>
            <person name="Davis C.M."/>
            <person name="Simpson J.R."/>
            <person name="Lauterbach L."/>
            <person name="Steele A.D."/>
            <person name="Gui C."/>
            <person name="Meng S."/>
            <person name="Li G."/>
            <person name="Viehrig K."/>
            <person name="Ye F."/>
            <person name="Su P."/>
            <person name="Kiefer A.F."/>
            <person name="Nichols A."/>
            <person name="Cepeda A.J."/>
            <person name="Yan W."/>
            <person name="Fan B."/>
            <person name="Jiang Y."/>
            <person name="Adhikari A."/>
            <person name="Zheng C.-J."/>
            <person name="Schuster L."/>
            <person name="Cowan T.M."/>
            <person name="Smanski M.J."/>
            <person name="Chevrette M.G."/>
            <person name="De Carvalho L.P.S."/>
            <person name="Shen B."/>
        </authorList>
    </citation>
    <scope>NUCLEOTIDE SEQUENCE [LARGE SCALE GENOMIC DNA]</scope>
    <source>
        <strain evidence="5 6">NPDC050671</strain>
    </source>
</reference>
<sequence length="262" mass="27281">MATVTNDGLLAVSGLLGVQTLPLVLGVGPRQDSVDAWHAAQAAALAALRDSGLVDSYDEVEPDLATALYILAQPERELAVRIHSGSEVRRVCLARRAGGHAAATRTDDDFEVRTVWADEGGAALARPLLDALDPCPPANAAAFSVPSAALRERLDDATDAAGFTQAVYGLGVDERSAVEFGLAMSTCTGYTEIVAYAHCEGTTQRAPGAVAVYDTARGRLVASPGTSPDHELWSTFTPGSDHRIAEAVSALVRSLPAGGWMS</sequence>
<comment type="subcellular location">
    <subcellularLocation>
        <location evidence="1">Cytoplasm</location>
    </subcellularLocation>
</comment>
<proteinExistence type="inferred from homology"/>
<name>A0ABV3FDB9_9NOCA</name>
<organism evidence="5 6">
    <name type="scientific">Nocardia fusca</name>
    <dbReference type="NCBI Taxonomy" id="941183"/>
    <lineage>
        <taxon>Bacteria</taxon>
        <taxon>Bacillati</taxon>
        <taxon>Actinomycetota</taxon>
        <taxon>Actinomycetes</taxon>
        <taxon>Mycobacteriales</taxon>
        <taxon>Nocardiaceae</taxon>
        <taxon>Nocardia</taxon>
    </lineage>
</organism>